<sequence length="73" mass="8110">MKWGSYRRDFPGVIAVLICYICSPVPCSSLSVKRCSLIMLMCCSANGRDGSTGCIRAHQLRSQYEHGQLNNNL</sequence>
<reference evidence="1" key="1">
    <citation type="submission" date="2022-08" db="EMBL/GenBank/DDBJ databases">
        <authorList>
            <consortium name="DOE Joint Genome Institute"/>
            <person name="Min B."/>
            <person name="Sierra-Patev S."/>
            <person name="Naranjo-Ortiz M."/>
            <person name="Looney B."/>
            <person name="Konkel Z."/>
            <person name="Slot J.C."/>
            <person name="Sakamoto Y."/>
            <person name="Steenwyk J.L."/>
            <person name="Rokas A."/>
            <person name="Carro J."/>
            <person name="Camarero S."/>
            <person name="Ferreira P."/>
            <person name="Molpeceres G."/>
            <person name="Ruiz-duenas F.J."/>
            <person name="Serrano A."/>
            <person name="Henrissat B."/>
            <person name="Drula E."/>
            <person name="Hughes K.W."/>
            <person name="Mata J.L."/>
            <person name="Ishikawa N.K."/>
            <person name="Vargas-Isla R."/>
            <person name="Ushijima S."/>
            <person name="Smith C.A."/>
            <person name="Ahrendt S."/>
            <person name="Andreopoulos W."/>
            <person name="He G."/>
            <person name="LaButti K."/>
            <person name="Lipzen A."/>
            <person name="Ng V."/>
            <person name="Riley R."/>
            <person name="Sandor L."/>
            <person name="Barry K."/>
            <person name="Martinez A.T."/>
            <person name="Xiao Y."/>
            <person name="Gibbons J.G."/>
            <person name="Terashima K."/>
            <person name="Hibbett D.S."/>
            <person name="Grigoriev I.V."/>
        </authorList>
    </citation>
    <scope>NUCLEOTIDE SEQUENCE</scope>
    <source>
        <strain evidence="1">ET3784</strain>
    </source>
</reference>
<keyword evidence="2" id="KW-1185">Reference proteome</keyword>
<dbReference type="EMBL" id="JANVFO010000074">
    <property type="protein sequence ID" value="KAJ3717282.1"/>
    <property type="molecule type" value="Genomic_DNA"/>
</dbReference>
<reference evidence="1" key="2">
    <citation type="journal article" date="2023" name="Proc. Natl. Acad. Sci. U.S.A.">
        <title>A global phylogenomic analysis of the shiitake genus Lentinula.</title>
        <authorList>
            <person name="Sierra-Patev S."/>
            <person name="Min B."/>
            <person name="Naranjo-Ortiz M."/>
            <person name="Looney B."/>
            <person name="Konkel Z."/>
            <person name="Slot J.C."/>
            <person name="Sakamoto Y."/>
            <person name="Steenwyk J.L."/>
            <person name="Rokas A."/>
            <person name="Carro J."/>
            <person name="Camarero S."/>
            <person name="Ferreira P."/>
            <person name="Molpeceres G."/>
            <person name="Ruiz-Duenas F.J."/>
            <person name="Serrano A."/>
            <person name="Henrissat B."/>
            <person name="Drula E."/>
            <person name="Hughes K.W."/>
            <person name="Mata J.L."/>
            <person name="Ishikawa N.K."/>
            <person name="Vargas-Isla R."/>
            <person name="Ushijima S."/>
            <person name="Smith C.A."/>
            <person name="Donoghue J."/>
            <person name="Ahrendt S."/>
            <person name="Andreopoulos W."/>
            <person name="He G."/>
            <person name="LaButti K."/>
            <person name="Lipzen A."/>
            <person name="Ng V."/>
            <person name="Riley R."/>
            <person name="Sandor L."/>
            <person name="Barry K."/>
            <person name="Martinez A.T."/>
            <person name="Xiao Y."/>
            <person name="Gibbons J.G."/>
            <person name="Terashima K."/>
            <person name="Grigoriev I.V."/>
            <person name="Hibbett D."/>
        </authorList>
    </citation>
    <scope>NUCLEOTIDE SEQUENCE</scope>
    <source>
        <strain evidence="1">ET3784</strain>
    </source>
</reference>
<dbReference type="Proteomes" id="UP001176059">
    <property type="component" value="Unassembled WGS sequence"/>
</dbReference>
<dbReference type="AlphaFoldDB" id="A0AA38JBB7"/>
<proteinExistence type="predicted"/>
<evidence type="ECO:0000313" key="1">
    <source>
        <dbReference type="EMBL" id="KAJ3717282.1"/>
    </source>
</evidence>
<name>A0AA38JBB7_9AGAR</name>
<gene>
    <name evidence="1" type="ORF">DFJ43DRAFT_796947</name>
</gene>
<organism evidence="1 2">
    <name type="scientific">Lentinula guzmanii</name>
    <dbReference type="NCBI Taxonomy" id="2804957"/>
    <lineage>
        <taxon>Eukaryota</taxon>
        <taxon>Fungi</taxon>
        <taxon>Dikarya</taxon>
        <taxon>Basidiomycota</taxon>
        <taxon>Agaricomycotina</taxon>
        <taxon>Agaricomycetes</taxon>
        <taxon>Agaricomycetidae</taxon>
        <taxon>Agaricales</taxon>
        <taxon>Marasmiineae</taxon>
        <taxon>Omphalotaceae</taxon>
        <taxon>Lentinula</taxon>
    </lineage>
</organism>
<comment type="caution">
    <text evidence="1">The sequence shown here is derived from an EMBL/GenBank/DDBJ whole genome shotgun (WGS) entry which is preliminary data.</text>
</comment>
<protein>
    <submittedName>
        <fullName evidence="1">Uncharacterized protein</fullName>
    </submittedName>
</protein>
<evidence type="ECO:0000313" key="2">
    <source>
        <dbReference type="Proteomes" id="UP001176059"/>
    </source>
</evidence>
<accession>A0AA38JBB7</accession>